<dbReference type="PROSITE" id="PS51384">
    <property type="entry name" value="FAD_FR"/>
    <property type="match status" value="1"/>
</dbReference>
<organism evidence="2 3">
    <name type="scientific">Desulfovibrio subterraneus</name>
    <dbReference type="NCBI Taxonomy" id="2718620"/>
    <lineage>
        <taxon>Bacteria</taxon>
        <taxon>Pseudomonadati</taxon>
        <taxon>Thermodesulfobacteriota</taxon>
        <taxon>Desulfovibrionia</taxon>
        <taxon>Desulfovibrionales</taxon>
        <taxon>Desulfovibrionaceae</taxon>
        <taxon>Desulfovibrio</taxon>
    </lineage>
</organism>
<keyword evidence="3" id="KW-1185">Reference proteome</keyword>
<dbReference type="InterPro" id="IPR050353">
    <property type="entry name" value="PyrK_electron_transfer"/>
</dbReference>
<dbReference type="InterPro" id="IPR017927">
    <property type="entry name" value="FAD-bd_FR_type"/>
</dbReference>
<dbReference type="Gene3D" id="2.40.30.10">
    <property type="entry name" value="Translation factors"/>
    <property type="match status" value="1"/>
</dbReference>
<dbReference type="SUPFAM" id="SSF52343">
    <property type="entry name" value="Ferredoxin reductase-like, C-terminal NADP-linked domain"/>
    <property type="match status" value="1"/>
</dbReference>
<evidence type="ECO:0000313" key="2">
    <source>
        <dbReference type="EMBL" id="GFM34658.1"/>
    </source>
</evidence>
<dbReference type="PANTHER" id="PTHR43513">
    <property type="entry name" value="DIHYDROOROTATE DEHYDROGENASE B (NAD(+)), ELECTRON TRANSFER SUBUNIT"/>
    <property type="match status" value="1"/>
</dbReference>
<proteinExistence type="predicted"/>
<name>A0A7J0BM55_9BACT</name>
<dbReference type="Gene3D" id="3.40.50.80">
    <property type="entry name" value="Nucleotide-binding domain of ferredoxin-NADP reductase (FNR) module"/>
    <property type="match status" value="1"/>
</dbReference>
<protein>
    <submittedName>
        <fullName evidence="2">Dihydroorotate dehydrogenase</fullName>
    </submittedName>
</protein>
<dbReference type="Proteomes" id="UP000503840">
    <property type="component" value="Unassembled WGS sequence"/>
</dbReference>
<gene>
    <name evidence="2" type="primary">pyrK</name>
    <name evidence="2" type="ORF">DSM101010T_30230</name>
</gene>
<dbReference type="GO" id="GO:0016491">
    <property type="term" value="F:oxidoreductase activity"/>
    <property type="evidence" value="ECO:0007669"/>
    <property type="project" value="InterPro"/>
</dbReference>
<sequence>MSDYVMAGDIAPRSLFISYPKNVQLRACAYARSQLRLIVMRIRASHPSASRYPKVTLMTNEQCTTLKVLDNVPFGQIAGEHLFFALRLERPTWKSWQPGQFVMVRPSGWALDMLWARPFSICRVSNRDLVLFFQAVGRGTRRMASLKSGDEVLVWGPLGNSFEMEPDTPTLLLAGGIGIAPFVGYVHTHPRPWNLHMEFGHRMPLNCYPYESINEKIMGDAHHEQKPEDLAAFIDCMDKRIEEFAGQNGLVLACGPTPFLRTVQQLSQKHNARCQLSLETRMACGVGACLGCVTKVSDDMQVNGVAAGRAQVCNHGPVFWAHQVNLSED</sequence>
<dbReference type="Gene3D" id="2.10.240.10">
    <property type="entry name" value="Dihydroorotate dehydrogenase, electron transfer subunit"/>
    <property type="match status" value="1"/>
</dbReference>
<dbReference type="InterPro" id="IPR017938">
    <property type="entry name" value="Riboflavin_synthase-like_b-brl"/>
</dbReference>
<dbReference type="Pfam" id="PF10418">
    <property type="entry name" value="DHODB_Fe-S_bind"/>
    <property type="match status" value="1"/>
</dbReference>
<dbReference type="EMBL" id="BLVO01000016">
    <property type="protein sequence ID" value="GFM34658.1"/>
    <property type="molecule type" value="Genomic_DNA"/>
</dbReference>
<comment type="caution">
    <text evidence="2">The sequence shown here is derived from an EMBL/GenBank/DDBJ whole genome shotgun (WGS) entry which is preliminary data.</text>
</comment>
<accession>A0A7J0BM55</accession>
<dbReference type="InterPro" id="IPR039261">
    <property type="entry name" value="FNR_nucleotide-bd"/>
</dbReference>
<dbReference type="InterPro" id="IPR037117">
    <property type="entry name" value="Dihydroorotate_DH_ele_sf"/>
</dbReference>
<dbReference type="InterPro" id="IPR019480">
    <property type="entry name" value="Dihydroorotate_DH_Fe-S-bd"/>
</dbReference>
<dbReference type="SUPFAM" id="SSF63380">
    <property type="entry name" value="Riboflavin synthase domain-like"/>
    <property type="match status" value="1"/>
</dbReference>
<evidence type="ECO:0000313" key="3">
    <source>
        <dbReference type="Proteomes" id="UP000503840"/>
    </source>
</evidence>
<evidence type="ECO:0000259" key="1">
    <source>
        <dbReference type="PROSITE" id="PS51384"/>
    </source>
</evidence>
<dbReference type="PANTHER" id="PTHR43513:SF3">
    <property type="entry name" value="DIHYDROOROTATE DEHYDROGENASE B (NAD(+)), ELECTRON TRANSFER SUBUNIT-RELATED"/>
    <property type="match status" value="1"/>
</dbReference>
<dbReference type="AlphaFoldDB" id="A0A7J0BM55"/>
<reference evidence="2 3" key="1">
    <citation type="submission" date="2020-05" db="EMBL/GenBank/DDBJ databases">
        <title>Draft genome sequence of Desulfovibrio sp. strain HN2T.</title>
        <authorList>
            <person name="Ueno A."/>
            <person name="Tamazawa S."/>
            <person name="Tamamura S."/>
            <person name="Murakami T."/>
            <person name="Kiyama T."/>
            <person name="Inomata H."/>
            <person name="Amano Y."/>
            <person name="Miyakawa K."/>
            <person name="Tamaki H."/>
            <person name="Naganuma T."/>
            <person name="Kaneko K."/>
        </authorList>
    </citation>
    <scope>NUCLEOTIDE SEQUENCE [LARGE SCALE GENOMIC DNA]</scope>
    <source>
        <strain evidence="2 3">HN2</strain>
    </source>
</reference>
<feature type="domain" description="FAD-binding FR-type" evidence="1">
    <location>
        <begin position="61"/>
        <end position="164"/>
    </location>
</feature>